<keyword evidence="2" id="KW-1185">Reference proteome</keyword>
<dbReference type="STRING" id="413882.AAW51_4206"/>
<dbReference type="RefSeq" id="WP_047196157.1">
    <property type="nucleotide sequence ID" value="NZ_CP011371.1"/>
</dbReference>
<proteinExistence type="predicted"/>
<protein>
    <submittedName>
        <fullName evidence="1">Uncharacterized protein</fullName>
    </submittedName>
</protein>
<name>A0A0G3BNB9_9BURK</name>
<dbReference type="EMBL" id="CP011371">
    <property type="protein sequence ID" value="AKJ30897.1"/>
    <property type="molecule type" value="Genomic_DNA"/>
</dbReference>
<sequence length="175" mass="17842">MSNNEKIASELEDVTRAARELGSLLATLGLLCSQIVGLAGRGAEALAADPAEGPAAGAQSLLPLARAAHTLAAVGWGRASVCGDRIDALAADAPLKDSAPPEVQQLVVSKLRQAGADARATCSTLEMAGQALERAIDLLEGRANGDPAAWQASREIFEGVMARLGSRPRSGPGPL</sequence>
<reference evidence="1 2" key="1">
    <citation type="submission" date="2015-05" db="EMBL/GenBank/DDBJ databases">
        <authorList>
            <person name="Tang B."/>
            <person name="Yu Y."/>
        </authorList>
    </citation>
    <scope>NUCLEOTIDE SEQUENCE [LARGE SCALE GENOMIC DNA]</scope>
    <source>
        <strain evidence="1 2">DSM 7029</strain>
    </source>
</reference>
<accession>A0A0G3BNB9</accession>
<organism evidence="1 2">
    <name type="scientific">Caldimonas brevitalea</name>
    <dbReference type="NCBI Taxonomy" id="413882"/>
    <lineage>
        <taxon>Bacteria</taxon>
        <taxon>Pseudomonadati</taxon>
        <taxon>Pseudomonadota</taxon>
        <taxon>Betaproteobacteria</taxon>
        <taxon>Burkholderiales</taxon>
        <taxon>Sphaerotilaceae</taxon>
        <taxon>Caldimonas</taxon>
    </lineage>
</organism>
<evidence type="ECO:0000313" key="2">
    <source>
        <dbReference type="Proteomes" id="UP000035352"/>
    </source>
</evidence>
<evidence type="ECO:0000313" key="1">
    <source>
        <dbReference type="EMBL" id="AKJ30897.1"/>
    </source>
</evidence>
<dbReference type="Proteomes" id="UP000035352">
    <property type="component" value="Chromosome"/>
</dbReference>
<dbReference type="KEGG" id="pbh:AAW51_4206"/>
<dbReference type="AlphaFoldDB" id="A0A0G3BNB9"/>
<gene>
    <name evidence="1" type="ORF">AAW51_4206</name>
</gene>